<proteinExistence type="predicted"/>
<name>A0AAV8Z2U4_9CUCU</name>
<evidence type="ECO:0000313" key="1">
    <source>
        <dbReference type="EMBL" id="KAJ8958464.1"/>
    </source>
</evidence>
<organism evidence="1 2">
    <name type="scientific">Aromia moschata</name>
    <dbReference type="NCBI Taxonomy" id="1265417"/>
    <lineage>
        <taxon>Eukaryota</taxon>
        <taxon>Metazoa</taxon>
        <taxon>Ecdysozoa</taxon>
        <taxon>Arthropoda</taxon>
        <taxon>Hexapoda</taxon>
        <taxon>Insecta</taxon>
        <taxon>Pterygota</taxon>
        <taxon>Neoptera</taxon>
        <taxon>Endopterygota</taxon>
        <taxon>Coleoptera</taxon>
        <taxon>Polyphaga</taxon>
        <taxon>Cucujiformia</taxon>
        <taxon>Chrysomeloidea</taxon>
        <taxon>Cerambycidae</taxon>
        <taxon>Cerambycinae</taxon>
        <taxon>Callichromatini</taxon>
        <taxon>Aromia</taxon>
    </lineage>
</organism>
<dbReference type="AlphaFoldDB" id="A0AAV8Z2U4"/>
<dbReference type="EMBL" id="JAPWTK010000017">
    <property type="protein sequence ID" value="KAJ8958464.1"/>
    <property type="molecule type" value="Genomic_DNA"/>
</dbReference>
<gene>
    <name evidence="1" type="ORF">NQ318_002253</name>
</gene>
<sequence>MVTFNEESNGDLGFGSHEVPYYSRLTSVQPIEVTLNSDLNTYLNMQRGLHNLLVENQEEHIKFIVKKCDKSEKRLTRRGRYIEGMAKNPASLALKFQVIECYILF</sequence>
<accession>A0AAV8Z2U4</accession>
<evidence type="ECO:0000313" key="2">
    <source>
        <dbReference type="Proteomes" id="UP001162162"/>
    </source>
</evidence>
<reference evidence="1" key="1">
    <citation type="journal article" date="2023" name="Insect Mol. Biol.">
        <title>Genome sequencing provides insights into the evolution of gene families encoding plant cell wall-degrading enzymes in longhorned beetles.</title>
        <authorList>
            <person name="Shin N.R."/>
            <person name="Okamura Y."/>
            <person name="Kirsch R."/>
            <person name="Pauchet Y."/>
        </authorList>
    </citation>
    <scope>NUCLEOTIDE SEQUENCE</scope>
    <source>
        <strain evidence="1">AMC_N1</strain>
    </source>
</reference>
<comment type="caution">
    <text evidence="1">The sequence shown here is derived from an EMBL/GenBank/DDBJ whole genome shotgun (WGS) entry which is preliminary data.</text>
</comment>
<protein>
    <submittedName>
        <fullName evidence="1">Uncharacterized protein</fullName>
    </submittedName>
</protein>
<keyword evidence="2" id="KW-1185">Reference proteome</keyword>
<dbReference type="Proteomes" id="UP001162162">
    <property type="component" value="Unassembled WGS sequence"/>
</dbReference>